<dbReference type="EMBL" id="AF232467">
    <property type="protein sequence ID" value="AAF64931.1"/>
    <property type="molecule type" value="Genomic_DNA"/>
</dbReference>
<reference evidence="3" key="6">
    <citation type="submission" date="2000-02" db="EMBL/GenBank/DDBJ databases">
        <title>Comparative sequencing of sic, a hypervariable gene encoding a complement inhibitor of serotype M1 group A Streptococcus.</title>
        <authorList>
            <person name="Hoe N.P."/>
            <person name="Nakashima K."/>
            <person name="Lukomski S."/>
            <person name="Grigsby D."/>
            <person name="Liu M."/>
            <person name="Dou S.-J."/>
            <person name="Pan X."/>
            <person name="Musser J.M."/>
        </authorList>
    </citation>
    <scope>NUCLEOTIDE SEQUENCE</scope>
    <source>
        <strain evidence="3">MGAS5710</strain>
    </source>
</reference>
<dbReference type="AlphaFoldDB" id="Q9JNM7"/>
<reference evidence="3" key="5">
    <citation type="journal article" date="2000" name="J. Infect. Dis.">
        <title>Human immune response to streptococcal inhibitor of complement, a serotype M1 group A Streptococcus extracellular protein involved in epidemics.</title>
        <authorList>
            <person name="Hoe N.P."/>
            <person name="Kordari P."/>
            <person name="Cole R."/>
            <person name="Liu M."/>
            <person name="Palzkill T."/>
            <person name="Huang W."/>
            <person name="McLellan D."/>
            <person name="Adams G.J."/>
            <person name="Hu M."/>
            <person name="Vuopio-Varkila J."/>
            <person name="Cate T.R."/>
            <person name="Pichichero M.E."/>
            <person name="Edwards K.M."/>
            <person name="Eskola J."/>
            <person name="Low D.E."/>
            <person name="Musser J.M."/>
        </authorList>
    </citation>
    <scope>NUCLEOTIDE SEQUENCE</scope>
    <source>
        <strain evidence="3">MGAS5710</strain>
    </source>
</reference>
<dbReference type="Pfam" id="PF03482">
    <property type="entry name" value="SIC"/>
    <property type="match status" value="3"/>
</dbReference>
<feature type="compositionally biased region" description="Acidic residues" evidence="1">
    <location>
        <begin position="43"/>
        <end position="68"/>
    </location>
</feature>
<organism evidence="3">
    <name type="scientific">Streptococcus pyogenes</name>
    <dbReference type="NCBI Taxonomy" id="1314"/>
    <lineage>
        <taxon>Bacteria</taxon>
        <taxon>Bacillati</taxon>
        <taxon>Bacillota</taxon>
        <taxon>Bacilli</taxon>
        <taxon>Lactobacillales</taxon>
        <taxon>Streptococcaceae</taxon>
        <taxon>Streptococcus</taxon>
    </lineage>
</organism>
<reference evidence="3" key="4">
    <citation type="journal article" date="1999" name="Nat. Med.">
        <title>Rapid selection of complement-inhibiting protein variants in group A Streptococcus epidemic waves.</title>
        <authorList>
            <person name="Hoe N.P."/>
            <person name="Nakashima K."/>
            <person name="Lukomski S."/>
            <person name="Grigsby D."/>
            <person name="Liu M."/>
            <person name="Kordari P."/>
            <person name="Dou S.J."/>
            <person name="Pan X."/>
            <person name="Vuopio-Varkila J."/>
            <person name="Salmelinna S."/>
            <person name="McGeer A."/>
            <person name="Low D.E."/>
            <person name="Schwartz B."/>
            <person name="Schuchat A."/>
            <person name="Naidich S."/>
            <person name="De Lorenzo D."/>
            <person name="Fu Y.X."/>
            <person name="Musser J.M."/>
        </authorList>
    </citation>
    <scope>NUCLEOTIDE SEQUENCE</scope>
    <source>
        <strain evidence="3">MGAS5710</strain>
    </source>
</reference>
<sequence>MNIRIKIENSKTLLFTSLVAVALLGATQPVSAETYTSRNFDWSGDDWSGDDWPEDDWSGDDWPEDDWSGDGLSKYDRSGVGLSQYGWSKYGWSSDKEEWPEEWPEDDWSSDKKDETEDKTRPPYGEALGTGYEKRDDWGGPGTVATDPYTPPYGGALGTGYEKRDDWGGPGTVATDPYTPPYGGALGTGYEKRDDWRGPGHIPKPENEQSPNPSHIPEPPQIEWPQWNGFDGLSSGPSDWGQSEDTPRFPSEPRVTEKPQHTPQKNPQESDFDRGFSAGLKAKNSGRGIDFEGFQYGGWSDEYKKGYMQAFGTPYTPSAT</sequence>
<evidence type="ECO:0000313" key="3">
    <source>
        <dbReference type="EMBL" id="AAF64931.1"/>
    </source>
</evidence>
<feature type="compositionally biased region" description="Acidic residues" evidence="1">
    <location>
        <begin position="98"/>
        <end position="108"/>
    </location>
</feature>
<feature type="compositionally biased region" description="Basic and acidic residues" evidence="1">
    <location>
        <begin position="109"/>
        <end position="121"/>
    </location>
</feature>
<evidence type="ECO:0000256" key="1">
    <source>
        <dbReference type="SAM" id="MobiDB-lite"/>
    </source>
</evidence>
<name>Q9JNM7_STRPY</name>
<reference evidence="3" key="1">
    <citation type="journal article" date="1997" name="J. Clin. Microbiol.">
        <title>Characterization of group A Streptococcus strains recovered from Mexican children with pharyngitis by automated DNA sequencing of virulence-related genes: unexpectedly large variation in the gene (sic) encoding a complement-inhibiting protein.</title>
        <authorList>
            <person name="Mejia L.M."/>
            <person name="Stockbauer K.E."/>
            <person name="Pan X."/>
            <person name="Cravioto A."/>
            <person name="Musser J.M."/>
        </authorList>
    </citation>
    <scope>NUCLEOTIDE SEQUENCE</scope>
    <source>
        <strain evidence="3">MGAS5710</strain>
    </source>
</reference>
<feature type="compositionally biased region" description="Basic and acidic residues" evidence="1">
    <location>
        <begin position="190"/>
        <end position="207"/>
    </location>
</feature>
<evidence type="ECO:0000256" key="2">
    <source>
        <dbReference type="SAM" id="SignalP"/>
    </source>
</evidence>
<accession>Q9JNM7</accession>
<feature type="region of interest" description="Disordered" evidence="1">
    <location>
        <begin position="42"/>
        <end position="290"/>
    </location>
</feature>
<feature type="chain" id="PRO_5004328188" evidence="2">
    <location>
        <begin position="33"/>
        <end position="320"/>
    </location>
</feature>
<feature type="signal peptide" evidence="2">
    <location>
        <begin position="1"/>
        <end position="32"/>
    </location>
</feature>
<dbReference type="InterPro" id="IPR005328">
    <property type="entry name" value="Sic"/>
</dbReference>
<feature type="compositionally biased region" description="Polar residues" evidence="1">
    <location>
        <begin position="235"/>
        <end position="244"/>
    </location>
</feature>
<keyword evidence="2" id="KW-0732">Signal</keyword>
<proteinExistence type="predicted"/>
<gene>
    <name evidence="3" type="primary">sic</name>
</gene>
<reference evidence="3" key="3">
    <citation type="journal article" date="1999" name="Emerg. Infect. Dis.">
        <title>Rapid molecular genetic subtyping of serotype M1 group A Streptococcus strains.</title>
        <authorList>
            <person name="Hoe N."/>
            <person name="Nakashima K."/>
            <person name="Grigsby D."/>
            <person name="Pan X."/>
            <person name="Dou S.J."/>
            <person name="Naidich S."/>
            <person name="Garcia M."/>
            <person name="Kahn E."/>
            <person name="Bergmire-Sweat D."/>
            <person name="Musser J.M."/>
        </authorList>
    </citation>
    <scope>NUCLEOTIDE SEQUENCE</scope>
    <source>
        <strain evidence="3">MGAS5710</strain>
    </source>
</reference>
<protein>
    <submittedName>
        <fullName evidence="3">Sic1.162</fullName>
    </submittedName>
</protein>
<reference evidence="3" key="2">
    <citation type="journal article" date="1998" name="Proc. Natl. Acad. Sci. U.S.A.">
        <title>Hypervariability generated by natural selection in an extracellular complement-inhibiting protein of serotype M1 strains of group A Streptococcus.</title>
        <authorList>
            <person name="Stockbauer K.E."/>
            <person name="Grigsby D."/>
            <person name="Pan X."/>
            <person name="Fu Y.X."/>
            <person name="Mejia L.M."/>
            <person name="Cravioto A."/>
            <person name="Musser J.M."/>
        </authorList>
    </citation>
    <scope>NUCLEOTIDE SEQUENCE</scope>
    <source>
        <strain evidence="3">MGAS5710</strain>
    </source>
</reference>